<dbReference type="InterPro" id="IPR050263">
    <property type="entry name" value="Bact_Fimbrial_Adh_Pro"/>
</dbReference>
<evidence type="ECO:0000313" key="4">
    <source>
        <dbReference type="Proteomes" id="UP000284338"/>
    </source>
</evidence>
<proteinExistence type="predicted"/>
<dbReference type="PANTHER" id="PTHR33420:SF26">
    <property type="entry name" value="FIMBRIAL SUBUNIT"/>
    <property type="match status" value="1"/>
</dbReference>
<sequence>MKLNKIMMAAVLAFSATSMMANAAVKDQGHGTVTFKGAITEAPCSITPESVDQTVNLGQISNVVLKDGGNSTPKNFQIKLENCEVSAGSGTPVVGKNNAISITFSGASSVSDSTLLGITGTAKGAGIAITDGSGSLIELGKASSAQTLSNGGNTLSFSAYLKGSIDKDAVVVPGEFQSVADFTLAYQ</sequence>
<dbReference type="AlphaFoldDB" id="A0AA92X3D5"/>
<evidence type="ECO:0000313" key="3">
    <source>
        <dbReference type="EMBL" id="RJF55504.1"/>
    </source>
</evidence>
<feature type="chain" id="PRO_5041696935" evidence="1">
    <location>
        <begin position="24"/>
        <end position="187"/>
    </location>
</feature>
<dbReference type="GO" id="GO:0043709">
    <property type="term" value="P:cell adhesion involved in single-species biofilm formation"/>
    <property type="evidence" value="ECO:0007669"/>
    <property type="project" value="TreeGrafter"/>
</dbReference>
<dbReference type="PANTHER" id="PTHR33420">
    <property type="entry name" value="FIMBRIAL SUBUNIT ELFA-RELATED"/>
    <property type="match status" value="1"/>
</dbReference>
<protein>
    <submittedName>
        <fullName evidence="3">Type 1 fimbrial protein</fullName>
    </submittedName>
</protein>
<dbReference type="InterPro" id="IPR000259">
    <property type="entry name" value="Adhesion_dom_fimbrial"/>
</dbReference>
<dbReference type="Gene3D" id="2.60.40.1090">
    <property type="entry name" value="Fimbrial-type adhesion domain"/>
    <property type="match status" value="1"/>
</dbReference>
<dbReference type="SUPFAM" id="SSF49401">
    <property type="entry name" value="Bacterial adhesins"/>
    <property type="match status" value="1"/>
</dbReference>
<evidence type="ECO:0000259" key="2">
    <source>
        <dbReference type="Pfam" id="PF00419"/>
    </source>
</evidence>
<dbReference type="EMBL" id="QYYG01000003">
    <property type="protein sequence ID" value="RJF55504.1"/>
    <property type="molecule type" value="Genomic_DNA"/>
</dbReference>
<keyword evidence="1" id="KW-0732">Signal</keyword>
<dbReference type="InterPro" id="IPR036937">
    <property type="entry name" value="Adhesion_dom_fimbrial_sf"/>
</dbReference>
<accession>A0AA92X3D5</accession>
<dbReference type="Pfam" id="PF00419">
    <property type="entry name" value="Fimbrial"/>
    <property type="match status" value="1"/>
</dbReference>
<evidence type="ECO:0000256" key="1">
    <source>
        <dbReference type="SAM" id="SignalP"/>
    </source>
</evidence>
<reference evidence="3 4" key="1">
    <citation type="submission" date="2018-09" db="EMBL/GenBank/DDBJ databases">
        <title>Draft genome of a novel serratia sp. strain with antifungal activity.</title>
        <authorList>
            <person name="Dichmann S.I."/>
            <person name="Park B.P."/>
            <person name="Pathiraja D."/>
            <person name="Choi I.-G."/>
            <person name="Stougaard P."/>
            <person name="Hennessy R.C."/>
        </authorList>
    </citation>
    <scope>NUCLEOTIDE SEQUENCE [LARGE SCALE GENOMIC DNA]</scope>
    <source>
        <strain evidence="3 4">S40</strain>
    </source>
</reference>
<dbReference type="RefSeq" id="WP_065505767.1">
    <property type="nucleotide sequence ID" value="NZ_QYYG01000003.1"/>
</dbReference>
<organism evidence="3 4">
    <name type="scientific">Serratia inhibens</name>
    <dbReference type="NCBI Taxonomy" id="2338073"/>
    <lineage>
        <taxon>Bacteria</taxon>
        <taxon>Pseudomonadati</taxon>
        <taxon>Pseudomonadota</taxon>
        <taxon>Gammaproteobacteria</taxon>
        <taxon>Enterobacterales</taxon>
        <taxon>Yersiniaceae</taxon>
        <taxon>Serratia</taxon>
    </lineage>
</organism>
<gene>
    <name evidence="3" type="ORF">D4100_14520</name>
</gene>
<dbReference type="GO" id="GO:0009289">
    <property type="term" value="C:pilus"/>
    <property type="evidence" value="ECO:0007669"/>
    <property type="project" value="InterPro"/>
</dbReference>
<comment type="caution">
    <text evidence="3">The sequence shown here is derived from an EMBL/GenBank/DDBJ whole genome shotgun (WGS) entry which is preliminary data.</text>
</comment>
<name>A0AA92X3D5_9GAMM</name>
<dbReference type="Proteomes" id="UP000284338">
    <property type="component" value="Unassembled WGS sequence"/>
</dbReference>
<keyword evidence="4" id="KW-1185">Reference proteome</keyword>
<feature type="domain" description="Fimbrial-type adhesion" evidence="2">
    <location>
        <begin position="34"/>
        <end position="187"/>
    </location>
</feature>
<dbReference type="InterPro" id="IPR008966">
    <property type="entry name" value="Adhesion_dom_sf"/>
</dbReference>
<feature type="signal peptide" evidence="1">
    <location>
        <begin position="1"/>
        <end position="23"/>
    </location>
</feature>